<dbReference type="EMBL" id="SFCA01000160">
    <property type="protein sequence ID" value="TRT51407.1"/>
    <property type="molecule type" value="Genomic_DNA"/>
</dbReference>
<dbReference type="AlphaFoldDB" id="A0A551XRS1"/>
<dbReference type="CDD" id="cd16377">
    <property type="entry name" value="23S_rRNA_IVP_like"/>
    <property type="match status" value="1"/>
</dbReference>
<gene>
    <name evidence="1" type="ORF">EWV85_15850</name>
</gene>
<protein>
    <submittedName>
        <fullName evidence="1">Four helix bundle protein</fullName>
    </submittedName>
</protein>
<dbReference type="InterPro" id="IPR012657">
    <property type="entry name" value="23S_rRNA-intervening_sequence"/>
</dbReference>
<dbReference type="Proteomes" id="UP000316443">
    <property type="component" value="Unassembled WGS sequence"/>
</dbReference>
<dbReference type="NCBIfam" id="NF008911">
    <property type="entry name" value="PRK12275.1-2"/>
    <property type="match status" value="1"/>
</dbReference>
<proteinExistence type="predicted"/>
<sequence>MAEKLMRIQSYRDLQVWQTGMDLAEKCYLATRNFPKEETYGMISQIRRASASIPANIAEGHGRKTRKEYLQFLYIAQGSLRELETHLLLSKRVRLNPSDTIEPLLNQCESVGRLLSALIRSLEAGVGGN</sequence>
<dbReference type="InterPro" id="IPR036583">
    <property type="entry name" value="23S_rRNA_IVS_sf"/>
</dbReference>
<dbReference type="PANTHER" id="PTHR38471">
    <property type="entry name" value="FOUR HELIX BUNDLE PROTEIN"/>
    <property type="match status" value="1"/>
</dbReference>
<dbReference type="NCBIfam" id="TIGR02436">
    <property type="entry name" value="four helix bundle protein"/>
    <property type="match status" value="1"/>
</dbReference>
<dbReference type="Gene3D" id="1.20.1440.60">
    <property type="entry name" value="23S rRNA-intervening sequence"/>
    <property type="match status" value="1"/>
</dbReference>
<evidence type="ECO:0000313" key="2">
    <source>
        <dbReference type="Proteomes" id="UP000316443"/>
    </source>
</evidence>
<dbReference type="SUPFAM" id="SSF158446">
    <property type="entry name" value="IVS-encoded protein-like"/>
    <property type="match status" value="1"/>
</dbReference>
<evidence type="ECO:0000313" key="1">
    <source>
        <dbReference type="EMBL" id="TRT51407.1"/>
    </source>
</evidence>
<name>A0A551XRS1_MICAE</name>
<dbReference type="Pfam" id="PF05635">
    <property type="entry name" value="23S_rRNA_IVP"/>
    <property type="match status" value="1"/>
</dbReference>
<organism evidence="1 2">
    <name type="scientific">Microcystis aeruginosa Ma_QC_C_20070703_M131</name>
    <dbReference type="NCBI Taxonomy" id="2486263"/>
    <lineage>
        <taxon>Bacteria</taxon>
        <taxon>Bacillati</taxon>
        <taxon>Cyanobacteriota</taxon>
        <taxon>Cyanophyceae</taxon>
        <taxon>Oscillatoriophycideae</taxon>
        <taxon>Chroococcales</taxon>
        <taxon>Microcystaceae</taxon>
        <taxon>Microcystis</taxon>
    </lineage>
</organism>
<reference evidence="1 2" key="1">
    <citation type="submission" date="2019-01" db="EMBL/GenBank/DDBJ databases">
        <title>Coherence of Microcystis species and biogeography revealed through population genomics.</title>
        <authorList>
            <person name="Perez-Carrascal O.M."/>
            <person name="Terrat Y."/>
            <person name="Giani A."/>
            <person name="Fortin N."/>
            <person name="Tromas N."/>
            <person name="Shapiro B.J."/>
        </authorList>
    </citation>
    <scope>NUCLEOTIDE SEQUENCE [LARGE SCALE GENOMIC DNA]</scope>
    <source>
        <strain evidence="1">Ma_QC_C_20070703_M131</strain>
    </source>
</reference>
<comment type="caution">
    <text evidence="1">The sequence shown here is derived from an EMBL/GenBank/DDBJ whole genome shotgun (WGS) entry which is preliminary data.</text>
</comment>
<accession>A0A551XRS1</accession>
<dbReference type="PANTHER" id="PTHR38471:SF2">
    <property type="entry name" value="FOUR HELIX BUNDLE PROTEIN"/>
    <property type="match status" value="1"/>
</dbReference>